<evidence type="ECO:0000256" key="3">
    <source>
        <dbReference type="ARBA" id="ARBA00022692"/>
    </source>
</evidence>
<feature type="transmembrane region" description="Helical" evidence="7">
    <location>
        <begin position="21"/>
        <end position="40"/>
    </location>
</feature>
<evidence type="ECO:0000256" key="6">
    <source>
        <dbReference type="ARBA" id="ARBA00023136"/>
    </source>
</evidence>
<evidence type="ECO:0000256" key="1">
    <source>
        <dbReference type="ARBA" id="ARBA00004167"/>
    </source>
</evidence>
<dbReference type="Proteomes" id="UP001374535">
    <property type="component" value="Chromosome 6"/>
</dbReference>
<evidence type="ECO:0008006" key="12">
    <source>
        <dbReference type="Google" id="ProtNLM"/>
    </source>
</evidence>
<dbReference type="InterPro" id="IPR026057">
    <property type="entry name" value="TBL_C"/>
</dbReference>
<reference evidence="10 11" key="1">
    <citation type="journal article" date="2023" name="Life. Sci Alliance">
        <title>Evolutionary insights into 3D genome organization and epigenetic landscape of Vigna mungo.</title>
        <authorList>
            <person name="Junaid A."/>
            <person name="Singh B."/>
            <person name="Bhatia S."/>
        </authorList>
    </citation>
    <scope>NUCLEOTIDE SEQUENCE [LARGE SCALE GENOMIC DNA]</scope>
    <source>
        <strain evidence="10">Urdbean</strain>
    </source>
</reference>
<keyword evidence="6 7" id="KW-0472">Membrane</keyword>
<evidence type="ECO:0000256" key="7">
    <source>
        <dbReference type="SAM" id="Phobius"/>
    </source>
</evidence>
<feature type="domain" description="Trichome birefringence-like C-terminal" evidence="8">
    <location>
        <begin position="392"/>
        <end position="500"/>
    </location>
</feature>
<dbReference type="PANTHER" id="PTHR32285:SF11">
    <property type="entry name" value="PROTEIN TRICHOME BIREFRINGENCE-LIKE 34"/>
    <property type="match status" value="1"/>
</dbReference>
<comment type="similarity">
    <text evidence="2">Belongs to the PC-esterase family. TBL subfamily.</text>
</comment>
<proteinExistence type="inferred from homology"/>
<dbReference type="PANTHER" id="PTHR32285">
    <property type="entry name" value="PROTEIN TRICHOME BIREFRINGENCE-LIKE 9-RELATED"/>
    <property type="match status" value="1"/>
</dbReference>
<evidence type="ECO:0000256" key="4">
    <source>
        <dbReference type="ARBA" id="ARBA00022968"/>
    </source>
</evidence>
<dbReference type="GO" id="GO:0016413">
    <property type="term" value="F:O-acetyltransferase activity"/>
    <property type="evidence" value="ECO:0007669"/>
    <property type="project" value="InterPro"/>
</dbReference>
<feature type="domain" description="Trichome birefringence-like N-terminal" evidence="9">
    <location>
        <begin position="61"/>
        <end position="114"/>
    </location>
</feature>
<sequence length="505" mass="58843">MKMAKTHQMVVEGSLWGIRNTFCSSVIILATLIVATTIYLRKDRGHLFIEISAPTDSSSSQCNLFSGKWVFDNESYPLYKEKQCSFMSEEVACETFGRKDLSYQNWRWQPHHCDLPRFNATALLERLRNKRLVFVGDSLIRGQWVSMVCLVDSILPKTLKSMHSAANASLNIFKAKEYNASIEHYWSPLLVESNSDDPVNHRVPERTVRVYAIEKHAKYWTDADFLVFNTYLWWRRPLMNVLWGSFGDPDGVYKKVKMLRVYEMALRTWSDWLEMHVNRKKTQLFFVSMSPTHTSHEERRRCFTFLILILLVPFLNTRTLRLHPIHADARIPLLVKVLQFEFLRGLDQFHESPSVFSSNGYDPLFSGPARFWAQAVQVSWARSSTRKVGGAEEWGADNGNNCYNETDMITEEGYWGQDSDPKMMQVVENVIDDLKARGLSVQMLNITQLSEYRKEGHPSIYRKQWYPLTKEQIANPKSYADCIHWCLPGVPDVWNELLYAYIFHQ</sequence>
<protein>
    <recommendedName>
        <fullName evidence="12">Trichome birefringence-like N-terminal domain-containing protein</fullName>
    </recommendedName>
</protein>
<dbReference type="Pfam" id="PF14416">
    <property type="entry name" value="PMR5N"/>
    <property type="match status" value="1"/>
</dbReference>
<evidence type="ECO:0000259" key="9">
    <source>
        <dbReference type="Pfam" id="PF14416"/>
    </source>
</evidence>
<evidence type="ECO:0000256" key="2">
    <source>
        <dbReference type="ARBA" id="ARBA00007727"/>
    </source>
</evidence>
<organism evidence="10 11">
    <name type="scientific">Vigna mungo</name>
    <name type="common">Black gram</name>
    <name type="synonym">Phaseolus mungo</name>
    <dbReference type="NCBI Taxonomy" id="3915"/>
    <lineage>
        <taxon>Eukaryota</taxon>
        <taxon>Viridiplantae</taxon>
        <taxon>Streptophyta</taxon>
        <taxon>Embryophyta</taxon>
        <taxon>Tracheophyta</taxon>
        <taxon>Spermatophyta</taxon>
        <taxon>Magnoliopsida</taxon>
        <taxon>eudicotyledons</taxon>
        <taxon>Gunneridae</taxon>
        <taxon>Pentapetalae</taxon>
        <taxon>rosids</taxon>
        <taxon>fabids</taxon>
        <taxon>Fabales</taxon>
        <taxon>Fabaceae</taxon>
        <taxon>Papilionoideae</taxon>
        <taxon>50 kb inversion clade</taxon>
        <taxon>NPAAA clade</taxon>
        <taxon>indigoferoid/millettioid clade</taxon>
        <taxon>Phaseoleae</taxon>
        <taxon>Vigna</taxon>
    </lineage>
</organism>
<keyword evidence="3 7" id="KW-0812">Transmembrane</keyword>
<keyword evidence="11" id="KW-1185">Reference proteome</keyword>
<dbReference type="EMBL" id="CP144695">
    <property type="protein sequence ID" value="WVZ08897.1"/>
    <property type="molecule type" value="Genomic_DNA"/>
</dbReference>
<feature type="domain" description="Trichome birefringence-like C-terminal" evidence="8">
    <location>
        <begin position="115"/>
        <end position="299"/>
    </location>
</feature>
<evidence type="ECO:0000313" key="11">
    <source>
        <dbReference type="Proteomes" id="UP001374535"/>
    </source>
</evidence>
<dbReference type="InterPro" id="IPR025846">
    <property type="entry name" value="TBL_N"/>
</dbReference>
<dbReference type="GO" id="GO:0016020">
    <property type="term" value="C:membrane"/>
    <property type="evidence" value="ECO:0007669"/>
    <property type="project" value="UniProtKB-SubCell"/>
</dbReference>
<keyword evidence="5 7" id="KW-1133">Transmembrane helix</keyword>
<evidence type="ECO:0000313" key="10">
    <source>
        <dbReference type="EMBL" id="WVZ08897.1"/>
    </source>
</evidence>
<gene>
    <name evidence="10" type="ORF">V8G54_022243</name>
</gene>
<dbReference type="GO" id="GO:0005794">
    <property type="term" value="C:Golgi apparatus"/>
    <property type="evidence" value="ECO:0007669"/>
    <property type="project" value="TreeGrafter"/>
</dbReference>
<accession>A0AAQ3RWJ4</accession>
<dbReference type="InterPro" id="IPR029962">
    <property type="entry name" value="TBL"/>
</dbReference>
<evidence type="ECO:0000259" key="8">
    <source>
        <dbReference type="Pfam" id="PF13839"/>
    </source>
</evidence>
<dbReference type="Pfam" id="PF13839">
    <property type="entry name" value="PC-Esterase"/>
    <property type="match status" value="2"/>
</dbReference>
<evidence type="ECO:0000256" key="5">
    <source>
        <dbReference type="ARBA" id="ARBA00022989"/>
    </source>
</evidence>
<keyword evidence="4" id="KW-0735">Signal-anchor</keyword>
<dbReference type="AlphaFoldDB" id="A0AAQ3RWJ4"/>
<name>A0AAQ3RWJ4_VIGMU</name>
<comment type="subcellular location">
    <subcellularLocation>
        <location evidence="1">Membrane</location>
        <topology evidence="1">Single-pass membrane protein</topology>
    </subcellularLocation>
</comment>